<feature type="transmembrane region" description="Helical" evidence="2">
    <location>
        <begin position="12"/>
        <end position="33"/>
    </location>
</feature>
<evidence type="ECO:0000256" key="1">
    <source>
        <dbReference type="SAM" id="MobiDB-lite"/>
    </source>
</evidence>
<dbReference type="EMBL" id="RBUA01001327">
    <property type="protein sequence ID" value="RMU45483.1"/>
    <property type="molecule type" value="Genomic_DNA"/>
</dbReference>
<feature type="transmembrane region" description="Helical" evidence="2">
    <location>
        <begin position="45"/>
        <end position="68"/>
    </location>
</feature>
<protein>
    <recommendedName>
        <fullName evidence="5">Exclusion suppressor FxsA</fullName>
    </recommendedName>
</protein>
<evidence type="ECO:0000313" key="4">
    <source>
        <dbReference type="Proteomes" id="UP000280395"/>
    </source>
</evidence>
<proteinExistence type="predicted"/>
<accession>A0A3M5UJ10</accession>
<dbReference type="PANTHER" id="PTHR35335:SF1">
    <property type="entry name" value="UPF0716 PROTEIN FXSA"/>
    <property type="match status" value="1"/>
</dbReference>
<dbReference type="Pfam" id="PF04186">
    <property type="entry name" value="FxsA"/>
    <property type="match status" value="1"/>
</dbReference>
<dbReference type="AlphaFoldDB" id="A0A3M5UJ10"/>
<evidence type="ECO:0008006" key="5">
    <source>
        <dbReference type="Google" id="ProtNLM"/>
    </source>
</evidence>
<evidence type="ECO:0000256" key="2">
    <source>
        <dbReference type="SAM" id="Phobius"/>
    </source>
</evidence>
<feature type="compositionally biased region" description="Basic and acidic residues" evidence="1">
    <location>
        <begin position="154"/>
        <end position="171"/>
    </location>
</feature>
<organism evidence="3 4">
    <name type="scientific">Pseudomonas syringae pv. avii</name>
    <dbReference type="NCBI Taxonomy" id="663959"/>
    <lineage>
        <taxon>Bacteria</taxon>
        <taxon>Pseudomonadati</taxon>
        <taxon>Pseudomonadota</taxon>
        <taxon>Gammaproteobacteria</taxon>
        <taxon>Pseudomonadales</taxon>
        <taxon>Pseudomonadaceae</taxon>
        <taxon>Pseudomonas</taxon>
        <taxon>Pseudomonas syringae</taxon>
    </lineage>
</organism>
<keyword evidence="2" id="KW-1133">Transmembrane helix</keyword>
<name>A0A3M5UJ10_PSESX</name>
<dbReference type="Proteomes" id="UP000280395">
    <property type="component" value="Unassembled WGS sequence"/>
</dbReference>
<evidence type="ECO:0000313" key="3">
    <source>
        <dbReference type="EMBL" id="RMU45483.1"/>
    </source>
</evidence>
<keyword evidence="2" id="KW-0472">Membrane</keyword>
<feature type="region of interest" description="Disordered" evidence="1">
    <location>
        <begin position="137"/>
        <end position="171"/>
    </location>
</feature>
<keyword evidence="2" id="KW-0812">Transmembrane</keyword>
<reference evidence="3 4" key="1">
    <citation type="submission" date="2018-08" db="EMBL/GenBank/DDBJ databases">
        <title>Recombination of ecologically and evolutionarily significant loci maintains genetic cohesion in the Pseudomonas syringae species complex.</title>
        <authorList>
            <person name="Dillon M."/>
            <person name="Thakur S."/>
            <person name="Almeida R.N.D."/>
            <person name="Weir B.S."/>
            <person name="Guttman D.S."/>
        </authorList>
    </citation>
    <scope>NUCLEOTIDE SEQUENCE [LARGE SCALE GENOMIC DNA]</scope>
    <source>
        <strain evidence="3 4">ICMP 14479</strain>
    </source>
</reference>
<gene>
    <name evidence="3" type="ORF">ALP29_03695</name>
</gene>
<feature type="transmembrane region" description="Helical" evidence="2">
    <location>
        <begin position="88"/>
        <end position="115"/>
    </location>
</feature>
<dbReference type="GO" id="GO:0016020">
    <property type="term" value="C:membrane"/>
    <property type="evidence" value="ECO:0007669"/>
    <property type="project" value="InterPro"/>
</dbReference>
<sequence length="171" mass="18779">MNWQGILALRNHLMRPFLLLFLLFPVLELFVFVKVSGAIGFFPALLLIIVGSMLGVLVLRVAGLATALRARESLNRGELPAQTMLEGLMMALAGGLLILPGFISDVLGLVLLLPFTRKLLAGKMRQRAEEAAMRQRAFADDLQPRGGPAPRQPLGREGDVIEGEFEHRDPK</sequence>
<comment type="caution">
    <text evidence="3">The sequence shown here is derived from an EMBL/GenBank/DDBJ whole genome shotgun (WGS) entry which is preliminary data.</text>
</comment>
<dbReference type="NCBIfam" id="NF008528">
    <property type="entry name" value="PRK11463.1-2"/>
    <property type="match status" value="1"/>
</dbReference>
<dbReference type="PANTHER" id="PTHR35335">
    <property type="entry name" value="UPF0716 PROTEIN FXSA"/>
    <property type="match status" value="1"/>
</dbReference>
<dbReference type="InterPro" id="IPR007313">
    <property type="entry name" value="FxsA"/>
</dbReference>